<organism evidence="2 3">
    <name type="scientific">Roseibium album</name>
    <dbReference type="NCBI Taxonomy" id="311410"/>
    <lineage>
        <taxon>Bacteria</taxon>
        <taxon>Pseudomonadati</taxon>
        <taxon>Pseudomonadota</taxon>
        <taxon>Alphaproteobacteria</taxon>
        <taxon>Hyphomicrobiales</taxon>
        <taxon>Stappiaceae</taxon>
        <taxon>Roseibium</taxon>
    </lineage>
</organism>
<dbReference type="STRING" id="311410.LA5095_00974"/>
<dbReference type="Proteomes" id="UP000049983">
    <property type="component" value="Unassembled WGS sequence"/>
</dbReference>
<dbReference type="InterPro" id="IPR001296">
    <property type="entry name" value="Glyco_trans_1"/>
</dbReference>
<dbReference type="Gene3D" id="3.40.50.2000">
    <property type="entry name" value="Glycogen Phosphorylase B"/>
    <property type="match status" value="2"/>
</dbReference>
<dbReference type="PANTHER" id="PTHR45947">
    <property type="entry name" value="SULFOQUINOVOSYL TRANSFERASE SQD2"/>
    <property type="match status" value="1"/>
</dbReference>
<evidence type="ECO:0000313" key="2">
    <source>
        <dbReference type="EMBL" id="CTQ74605.1"/>
    </source>
</evidence>
<keyword evidence="2" id="KW-0808">Transferase</keyword>
<reference evidence="3" key="1">
    <citation type="submission" date="2015-07" db="EMBL/GenBank/DDBJ databases">
        <authorList>
            <person name="Rodrigo-Torres Lidia"/>
            <person name="Arahal R.David."/>
        </authorList>
    </citation>
    <scope>NUCLEOTIDE SEQUENCE [LARGE SCALE GENOMIC DNA]</scope>
    <source>
        <strain evidence="3">CECT 5096</strain>
    </source>
</reference>
<dbReference type="EC" id="2.4.1.57" evidence="2"/>
<proteinExistence type="predicted"/>
<dbReference type="SUPFAM" id="SSF53756">
    <property type="entry name" value="UDP-Glycosyltransferase/glycogen phosphorylase"/>
    <property type="match status" value="1"/>
</dbReference>
<sequence length="402" mass="45470">MTSKLRALILAPHIDAYDVGESLTRFRLLEELSKIADLTILALECTKGPPLSEQLPNAEVVTFEEPEWLRRYERMRAMFRPNIFVVAWFAEKWIRKSLSEGRTWDVAHQILPAAPRYPTIFRKFDIPYILGSLGGALPTPKAFSSECGSASWYTRLRGLDQVRFKYDPYLRSSYARAELVLGVAPYMNDILRAIPKKRFQPFLAIGVDSVETAVERRVVPQTMKMLHVGRAVRTKGLRDVVRAMAYLKEFPDVTLTSIGDGEEIAICKAEAERLGVSERVQFLGKLPREEIEKYYQESDVFVFPSFRESMGGVLFEAMRWGLPVITVSAGGPGFIVDDGTGLRIPVTDPQKMPMDLANAIKELLAEPVLRNKLGAGGRQKLLAEHLWKIKAQEMLKTYKSVM</sequence>
<dbReference type="InterPro" id="IPR050194">
    <property type="entry name" value="Glycosyltransferase_grp1"/>
</dbReference>
<evidence type="ECO:0000313" key="3">
    <source>
        <dbReference type="Proteomes" id="UP000049983"/>
    </source>
</evidence>
<dbReference type="GO" id="GO:0016757">
    <property type="term" value="F:glycosyltransferase activity"/>
    <property type="evidence" value="ECO:0007669"/>
    <property type="project" value="UniProtKB-KW"/>
</dbReference>
<dbReference type="EMBL" id="CXWC01000011">
    <property type="protein sequence ID" value="CTQ74605.1"/>
    <property type="molecule type" value="Genomic_DNA"/>
</dbReference>
<dbReference type="Pfam" id="PF00534">
    <property type="entry name" value="Glycos_transf_1"/>
    <property type="match status" value="1"/>
</dbReference>
<name>A0A0M7AHI2_9HYPH</name>
<evidence type="ECO:0000259" key="1">
    <source>
        <dbReference type="Pfam" id="PF00534"/>
    </source>
</evidence>
<keyword evidence="3" id="KW-1185">Reference proteome</keyword>
<protein>
    <submittedName>
        <fullName evidence="2">GDP-mannose-dependent alpha-(1-6)-phosphatidylinositol monomannoside mannosyltransferase</fullName>
        <ecNumber evidence="2">2.4.1.57</ecNumber>
    </submittedName>
</protein>
<dbReference type="PANTHER" id="PTHR45947:SF3">
    <property type="entry name" value="SULFOQUINOVOSYL TRANSFERASE SQD2"/>
    <property type="match status" value="1"/>
</dbReference>
<dbReference type="AlphaFoldDB" id="A0A0M7AHI2"/>
<feature type="domain" description="Glycosyl transferase family 1" evidence="1">
    <location>
        <begin position="224"/>
        <end position="379"/>
    </location>
</feature>
<dbReference type="RefSeq" id="WP_055112376.1">
    <property type="nucleotide sequence ID" value="NZ_CXWA01000005.1"/>
</dbReference>
<gene>
    <name evidence="2" type="primary">pimB_2</name>
    <name evidence="2" type="ORF">LA5096_04112</name>
</gene>
<dbReference type="CDD" id="cd03801">
    <property type="entry name" value="GT4_PimA-like"/>
    <property type="match status" value="1"/>
</dbReference>
<keyword evidence="2" id="KW-0328">Glycosyltransferase</keyword>
<accession>A0A0M7AHI2</accession>